<feature type="chain" id="PRO_5015951352" description="Lipoprotein" evidence="1">
    <location>
        <begin position="21"/>
        <end position="174"/>
    </location>
</feature>
<evidence type="ECO:0008006" key="4">
    <source>
        <dbReference type="Google" id="ProtNLM"/>
    </source>
</evidence>
<proteinExistence type="predicted"/>
<dbReference type="RefSeq" id="WP_110683517.1">
    <property type="nucleotide sequence ID" value="NZ_QJRX01000008.1"/>
</dbReference>
<dbReference type="AlphaFoldDB" id="A0A2V4KXQ0"/>
<organism evidence="2 3">
    <name type="scientific">Aquipseudomonas alcaligenes</name>
    <name type="common">Pseudomonas alcaligenes</name>
    <dbReference type="NCBI Taxonomy" id="43263"/>
    <lineage>
        <taxon>Bacteria</taxon>
        <taxon>Pseudomonadati</taxon>
        <taxon>Pseudomonadota</taxon>
        <taxon>Gammaproteobacteria</taxon>
        <taxon>Pseudomonadales</taxon>
        <taxon>Pseudomonadaceae</taxon>
        <taxon>Aquipseudomonas</taxon>
    </lineage>
</organism>
<accession>A0A2V4KXQ0</accession>
<evidence type="ECO:0000313" key="3">
    <source>
        <dbReference type="Proteomes" id="UP000248146"/>
    </source>
</evidence>
<feature type="signal peptide" evidence="1">
    <location>
        <begin position="1"/>
        <end position="20"/>
    </location>
</feature>
<dbReference type="PROSITE" id="PS51257">
    <property type="entry name" value="PROKAR_LIPOPROTEIN"/>
    <property type="match status" value="1"/>
</dbReference>
<name>A0A2V4KXQ0_AQUAC</name>
<evidence type="ECO:0000256" key="1">
    <source>
        <dbReference type="SAM" id="SignalP"/>
    </source>
</evidence>
<dbReference type="EMBL" id="QJRX01000008">
    <property type="protein sequence ID" value="PYC22002.1"/>
    <property type="molecule type" value="Genomic_DNA"/>
</dbReference>
<dbReference type="OrthoDB" id="7004219at2"/>
<protein>
    <recommendedName>
        <fullName evidence="4">Lipoprotein</fullName>
    </recommendedName>
</protein>
<dbReference type="Proteomes" id="UP000248146">
    <property type="component" value="Unassembled WGS sequence"/>
</dbReference>
<sequence>MSLIRIAAALLIALSCSACMKDHHQPIANLAYLRAEPDAGRISFNLFFASDLDLDEVYSRLDGSGKIGQSLSCSLEREPVFAMDHVIPLFGSGTVERVGQEQGRFLYRSSLHFAETTDEGRSERFIDQRRFNEALAGRTTVPCKVVMTAYGYRAYFSNTLMLPAGELLPLLPRE</sequence>
<comment type="caution">
    <text evidence="2">The sequence shown here is derived from an EMBL/GenBank/DDBJ whole genome shotgun (WGS) entry which is preliminary data.</text>
</comment>
<gene>
    <name evidence="2" type="ORF">DMO17_16255</name>
</gene>
<evidence type="ECO:0000313" key="2">
    <source>
        <dbReference type="EMBL" id="PYC22002.1"/>
    </source>
</evidence>
<reference evidence="2 3" key="1">
    <citation type="submission" date="2018-06" db="EMBL/GenBank/DDBJ databases">
        <title>Pseudomonas diversity within urban Lake Michigan freshwaters.</title>
        <authorList>
            <person name="Batrich M."/>
            <person name="Hatzopoulos T."/>
            <person name="Putonti C."/>
        </authorList>
    </citation>
    <scope>NUCLEOTIDE SEQUENCE [LARGE SCALE GENOMIC DNA]</scope>
    <source>
        <strain evidence="2 3">MB-090714</strain>
    </source>
</reference>
<keyword evidence="1" id="KW-0732">Signal</keyword>